<dbReference type="PANTHER" id="PTHR11739">
    <property type="entry name" value="CITRATE SYNTHASE"/>
    <property type="match status" value="1"/>
</dbReference>
<dbReference type="Pfam" id="PF00285">
    <property type="entry name" value="Citrate_synt"/>
    <property type="match status" value="1"/>
</dbReference>
<dbReference type="GO" id="GO:0005759">
    <property type="term" value="C:mitochondrial matrix"/>
    <property type="evidence" value="ECO:0007669"/>
    <property type="project" value="TreeGrafter"/>
</dbReference>
<gene>
    <name evidence="4" type="ORF">L228DRAFT_232610</name>
</gene>
<dbReference type="GO" id="GO:0005975">
    <property type="term" value="P:carbohydrate metabolic process"/>
    <property type="evidence" value="ECO:0007669"/>
    <property type="project" value="TreeGrafter"/>
</dbReference>
<evidence type="ECO:0000313" key="4">
    <source>
        <dbReference type="EMBL" id="KZF20963.1"/>
    </source>
</evidence>
<dbReference type="Proteomes" id="UP000076632">
    <property type="component" value="Unassembled WGS sequence"/>
</dbReference>
<dbReference type="InterPro" id="IPR016142">
    <property type="entry name" value="Citrate_synth-like_lrg_a-sub"/>
</dbReference>
<reference evidence="4 5" key="1">
    <citation type="journal article" date="2016" name="Fungal Biol.">
        <title>The genome of Xylona heveae provides a window into fungal endophytism.</title>
        <authorList>
            <person name="Gazis R."/>
            <person name="Kuo A."/>
            <person name="Riley R."/>
            <person name="LaButti K."/>
            <person name="Lipzen A."/>
            <person name="Lin J."/>
            <person name="Amirebrahimi M."/>
            <person name="Hesse C.N."/>
            <person name="Spatafora J.W."/>
            <person name="Henrissat B."/>
            <person name="Hainaut M."/>
            <person name="Grigoriev I.V."/>
            <person name="Hibbett D.S."/>
        </authorList>
    </citation>
    <scope>NUCLEOTIDE SEQUENCE [LARGE SCALE GENOMIC DNA]</scope>
    <source>
        <strain evidence="4 5">TC161</strain>
    </source>
</reference>
<dbReference type="GO" id="GO:0006099">
    <property type="term" value="P:tricarboxylic acid cycle"/>
    <property type="evidence" value="ECO:0007669"/>
    <property type="project" value="TreeGrafter"/>
</dbReference>
<dbReference type="InterPro" id="IPR036969">
    <property type="entry name" value="Citrate_synthase_sf"/>
</dbReference>
<dbReference type="GO" id="GO:0046912">
    <property type="term" value="F:acyltransferase activity, acyl groups converted into alkyl on transfer"/>
    <property type="evidence" value="ECO:0007669"/>
    <property type="project" value="InterPro"/>
</dbReference>
<dbReference type="RefSeq" id="XP_018186518.1">
    <property type="nucleotide sequence ID" value="XM_018330600.1"/>
</dbReference>
<dbReference type="AlphaFoldDB" id="A0A165FGV4"/>
<evidence type="ECO:0000256" key="2">
    <source>
        <dbReference type="ARBA" id="ARBA00022679"/>
    </source>
</evidence>
<dbReference type="PROSITE" id="PS00480">
    <property type="entry name" value="CITRATE_SYNTHASE"/>
    <property type="match status" value="1"/>
</dbReference>
<sequence>MMAPHQDIADNTTLIGSSISRSIATPSVKEDIATKTTSEIQKPTSDVLHVVDSRTGSYYNIPITNNAITASDLKHITAPAGIYEADQNEKGLRVYDPGFSNTAVMRSEITYIDGLKGIIQYRGYSIDQIVGRKGFYDTLHLLIWGRWPSSEERAKLQVNINSVPLPGKAVFDVIRSFPREGSIMGMIIAGLSALQSTQMNRVPAHEAKTIFLGEPSVIDDEIINFVSRFLVITAVAYTHHSNRRFNNPRPDLSYIENWFYMTNHVDPHTGLPNPRYVDAFERLWVVIADHEMTCSTAALLHTASALPDLISSIISALSAMYGPLHGGAIEVAYKQIEEIGSIERIPLKLSRVKEHKERLYGYGHRVYRVSDPRYVFIKHVLDDLQDEIAQDPLLKVAFELDRIAQEDEYFISRKLKPNADLFAAFAYKAMGFPPEVILPISMLSRAQGFLAHWKEAMSGNVHIWRPSQIYQGKLNLTLVDDGLPS</sequence>
<dbReference type="GeneID" id="28895737"/>
<dbReference type="OrthoDB" id="435022at2759"/>
<evidence type="ECO:0000256" key="1">
    <source>
        <dbReference type="ARBA" id="ARBA00010566"/>
    </source>
</evidence>
<comment type="similarity">
    <text evidence="1 3">Belongs to the citrate synthase family.</text>
</comment>
<proteinExistence type="inferred from homology"/>
<dbReference type="Gene3D" id="1.10.580.10">
    <property type="entry name" value="Citrate Synthase, domain 1"/>
    <property type="match status" value="1"/>
</dbReference>
<dbReference type="SUPFAM" id="SSF48256">
    <property type="entry name" value="Citrate synthase"/>
    <property type="match status" value="1"/>
</dbReference>
<dbReference type="PANTHER" id="PTHR11739:SF4">
    <property type="entry name" value="CITRATE SYNTHASE, PEROXISOMAL"/>
    <property type="match status" value="1"/>
</dbReference>
<keyword evidence="5" id="KW-1185">Reference proteome</keyword>
<evidence type="ECO:0000256" key="3">
    <source>
        <dbReference type="RuleBase" id="RU000441"/>
    </source>
</evidence>
<dbReference type="Gene3D" id="1.10.230.10">
    <property type="entry name" value="Cytochrome P450-Terp, domain 2"/>
    <property type="match status" value="1"/>
</dbReference>
<dbReference type="PRINTS" id="PR00143">
    <property type="entry name" value="CITRTSNTHASE"/>
</dbReference>
<dbReference type="InterPro" id="IPR019810">
    <property type="entry name" value="Citrate_synthase_AS"/>
</dbReference>
<dbReference type="OMA" id="QGFMAHW"/>
<accession>A0A165FGV4</accession>
<dbReference type="EMBL" id="KV407462">
    <property type="protein sequence ID" value="KZF20963.1"/>
    <property type="molecule type" value="Genomic_DNA"/>
</dbReference>
<protein>
    <recommendedName>
        <fullName evidence="3">Citrate synthase</fullName>
    </recommendedName>
</protein>
<keyword evidence="2 3" id="KW-0808">Transferase</keyword>
<name>A0A165FGV4_XYLHT</name>
<dbReference type="InParanoid" id="A0A165FGV4"/>
<dbReference type="InterPro" id="IPR016143">
    <property type="entry name" value="Citrate_synth-like_sm_a-sub"/>
</dbReference>
<organism evidence="4 5">
    <name type="scientific">Xylona heveae (strain CBS 132557 / TC161)</name>
    <dbReference type="NCBI Taxonomy" id="1328760"/>
    <lineage>
        <taxon>Eukaryota</taxon>
        <taxon>Fungi</taxon>
        <taxon>Dikarya</taxon>
        <taxon>Ascomycota</taxon>
        <taxon>Pezizomycotina</taxon>
        <taxon>Xylonomycetes</taxon>
        <taxon>Xylonales</taxon>
        <taxon>Xylonaceae</taxon>
        <taxon>Xylona</taxon>
    </lineage>
</organism>
<evidence type="ECO:0000313" key="5">
    <source>
        <dbReference type="Proteomes" id="UP000076632"/>
    </source>
</evidence>
<dbReference type="STRING" id="1328760.A0A165FGV4"/>
<dbReference type="InterPro" id="IPR002020">
    <property type="entry name" value="Citrate_synthase"/>
</dbReference>